<feature type="region of interest" description="Disordered" evidence="1">
    <location>
        <begin position="1"/>
        <end position="153"/>
    </location>
</feature>
<reference evidence="3" key="1">
    <citation type="journal article" date="2014" name="Nat. Genet.">
        <title>Genome of the human hookworm Necator americanus.</title>
        <authorList>
            <person name="Tang Y.T."/>
            <person name="Gao X."/>
            <person name="Rosa B.A."/>
            <person name="Abubucker S."/>
            <person name="Hallsworth-Pepin K."/>
            <person name="Martin J."/>
            <person name="Tyagi R."/>
            <person name="Heizer E."/>
            <person name="Zhang X."/>
            <person name="Bhonagiri-Palsikar V."/>
            <person name="Minx P."/>
            <person name="Warren W.C."/>
            <person name="Wang Q."/>
            <person name="Zhan B."/>
            <person name="Hotez P.J."/>
            <person name="Sternberg P.W."/>
            <person name="Dougall A."/>
            <person name="Gaze S.T."/>
            <person name="Mulvenna J."/>
            <person name="Sotillo J."/>
            <person name="Ranganathan S."/>
            <person name="Rabelo E.M."/>
            <person name="Wilson R.K."/>
            <person name="Felgner P.L."/>
            <person name="Bethony J."/>
            <person name="Hawdon J.M."/>
            <person name="Gasser R.B."/>
            <person name="Loukas A."/>
            <person name="Mitreva M."/>
        </authorList>
    </citation>
    <scope>NUCLEOTIDE SEQUENCE [LARGE SCALE GENOMIC DNA]</scope>
</reference>
<feature type="compositionally biased region" description="Basic and acidic residues" evidence="1">
    <location>
        <begin position="90"/>
        <end position="106"/>
    </location>
</feature>
<feature type="compositionally biased region" description="Basic and acidic residues" evidence="1">
    <location>
        <begin position="1"/>
        <end position="22"/>
    </location>
</feature>
<evidence type="ECO:0000256" key="1">
    <source>
        <dbReference type="SAM" id="MobiDB-lite"/>
    </source>
</evidence>
<dbReference type="AlphaFoldDB" id="W2TWI8"/>
<proteinExistence type="predicted"/>
<gene>
    <name evidence="2" type="ORF">NECAME_16337</name>
</gene>
<feature type="compositionally biased region" description="Basic and acidic residues" evidence="1">
    <location>
        <begin position="57"/>
        <end position="67"/>
    </location>
</feature>
<name>W2TWI8_NECAM</name>
<sequence>MRPGRECDHRHAEARDRHRNERACTQPLAEHERRRQRANGWQGAEDDSGVARRSPLRARDQQDRIADAADGSLCDEQQRVAQAGTRKRRTGETHEQQKNRQRDPEAQRGGGQRIEPGADGLARNDRAAYGEHGRRQLRLRRLRDGSGGKGQAPRVFARRQSYRHEALLVVIRLYRLATTRRLGSLCVSA</sequence>
<dbReference type="EMBL" id="KI657556">
    <property type="protein sequence ID" value="ETN86435.1"/>
    <property type="molecule type" value="Genomic_DNA"/>
</dbReference>
<organism evidence="2 3">
    <name type="scientific">Necator americanus</name>
    <name type="common">Human hookworm</name>
    <dbReference type="NCBI Taxonomy" id="51031"/>
    <lineage>
        <taxon>Eukaryota</taxon>
        <taxon>Metazoa</taxon>
        <taxon>Ecdysozoa</taxon>
        <taxon>Nematoda</taxon>
        <taxon>Chromadorea</taxon>
        <taxon>Rhabditida</taxon>
        <taxon>Rhabditina</taxon>
        <taxon>Rhabditomorpha</taxon>
        <taxon>Strongyloidea</taxon>
        <taxon>Ancylostomatidae</taxon>
        <taxon>Bunostominae</taxon>
        <taxon>Necator</taxon>
    </lineage>
</organism>
<accession>W2TWI8</accession>
<keyword evidence="3" id="KW-1185">Reference proteome</keyword>
<evidence type="ECO:0000313" key="3">
    <source>
        <dbReference type="Proteomes" id="UP000053676"/>
    </source>
</evidence>
<evidence type="ECO:0000313" key="2">
    <source>
        <dbReference type="EMBL" id="ETN86435.1"/>
    </source>
</evidence>
<protein>
    <submittedName>
        <fullName evidence="2">Uncharacterized protein</fullName>
    </submittedName>
</protein>
<dbReference type="Proteomes" id="UP000053676">
    <property type="component" value="Unassembled WGS sequence"/>
</dbReference>
<dbReference type="KEGG" id="nai:NECAME_16337"/>
<feature type="compositionally biased region" description="Basic and acidic residues" evidence="1">
    <location>
        <begin position="122"/>
        <end position="134"/>
    </location>
</feature>